<dbReference type="AlphaFoldDB" id="A0A3A3GPB6"/>
<feature type="transmembrane region" description="Helical" evidence="8">
    <location>
        <begin position="325"/>
        <end position="346"/>
    </location>
</feature>
<dbReference type="Pfam" id="PF00069">
    <property type="entry name" value="Pkinase"/>
    <property type="match status" value="1"/>
</dbReference>
<dbReference type="OrthoDB" id="9791419at2"/>
<dbReference type="GO" id="GO:0005524">
    <property type="term" value="F:ATP binding"/>
    <property type="evidence" value="ECO:0007669"/>
    <property type="project" value="UniProtKB-KW"/>
</dbReference>
<keyword evidence="8" id="KW-0472">Membrane</keyword>
<dbReference type="Proteomes" id="UP000266327">
    <property type="component" value="Unassembled WGS sequence"/>
</dbReference>
<gene>
    <name evidence="10" type="ORF">D3878_02200</name>
</gene>
<evidence type="ECO:0000256" key="6">
    <source>
        <dbReference type="ARBA" id="ARBA00022840"/>
    </source>
</evidence>
<dbReference type="SMART" id="SM00220">
    <property type="entry name" value="S_TKc"/>
    <property type="match status" value="1"/>
</dbReference>
<dbReference type="InterPro" id="IPR011009">
    <property type="entry name" value="Kinase-like_dom_sf"/>
</dbReference>
<name>A0A3A3GPB6_9BURK</name>
<dbReference type="EMBL" id="QYUQ01000002">
    <property type="protein sequence ID" value="RJG04176.1"/>
    <property type="molecule type" value="Genomic_DNA"/>
</dbReference>
<keyword evidence="6" id="KW-0067">ATP-binding</keyword>
<dbReference type="FunFam" id="1.10.510.10:FF:000021">
    <property type="entry name" value="Serine/threonine protein kinase"/>
    <property type="match status" value="1"/>
</dbReference>
<dbReference type="CDD" id="cd14014">
    <property type="entry name" value="STKc_PknB_like"/>
    <property type="match status" value="1"/>
</dbReference>
<keyword evidence="5 10" id="KW-0418">Kinase</keyword>
<protein>
    <recommendedName>
        <fullName evidence="1">non-specific serine/threonine protein kinase</fullName>
        <ecNumber evidence="1">2.7.11.1</ecNumber>
    </recommendedName>
</protein>
<dbReference type="Gene3D" id="3.30.200.20">
    <property type="entry name" value="Phosphorylase Kinase, domain 1"/>
    <property type="match status" value="1"/>
</dbReference>
<keyword evidence="11" id="KW-1185">Reference proteome</keyword>
<evidence type="ECO:0000256" key="7">
    <source>
        <dbReference type="SAM" id="MobiDB-lite"/>
    </source>
</evidence>
<evidence type="ECO:0000313" key="11">
    <source>
        <dbReference type="Proteomes" id="UP000266327"/>
    </source>
</evidence>
<dbReference type="InterPro" id="IPR008271">
    <property type="entry name" value="Ser/Thr_kinase_AS"/>
</dbReference>
<dbReference type="PROSITE" id="PS50011">
    <property type="entry name" value="PROTEIN_KINASE_DOM"/>
    <property type="match status" value="1"/>
</dbReference>
<feature type="region of interest" description="Disordered" evidence="7">
    <location>
        <begin position="300"/>
        <end position="319"/>
    </location>
</feature>
<comment type="caution">
    <text evidence="10">The sequence shown here is derived from an EMBL/GenBank/DDBJ whole genome shotgun (WGS) entry which is preliminary data.</text>
</comment>
<keyword evidence="8" id="KW-0812">Transmembrane</keyword>
<evidence type="ECO:0000256" key="5">
    <source>
        <dbReference type="ARBA" id="ARBA00022777"/>
    </source>
</evidence>
<evidence type="ECO:0000313" key="10">
    <source>
        <dbReference type="EMBL" id="RJG04176.1"/>
    </source>
</evidence>
<dbReference type="InterPro" id="IPR000719">
    <property type="entry name" value="Prot_kinase_dom"/>
</dbReference>
<keyword evidence="3" id="KW-0808">Transferase</keyword>
<proteinExistence type="predicted"/>
<dbReference type="PANTHER" id="PTHR43289:SF6">
    <property type="entry name" value="SERINE_THREONINE-PROTEIN KINASE NEKL-3"/>
    <property type="match status" value="1"/>
</dbReference>
<dbReference type="GO" id="GO:0004674">
    <property type="term" value="F:protein serine/threonine kinase activity"/>
    <property type="evidence" value="ECO:0007669"/>
    <property type="project" value="UniProtKB-KW"/>
</dbReference>
<keyword evidence="8" id="KW-1133">Transmembrane helix</keyword>
<sequence>MNIAHAHAGTPPATPELKRVGRFTILRELGRGAIGVVYLAQDPVIDRQIAIKTFNPKLSPLERKKHEEQLINEARATGRLSHPHIVTIFDATTEGGLTYIAMEYLQGRELSRLLARQHPFELNDIATIIWKVADALDYAHRNDVVHRDIKPANIFMVGENQPKIVDFGIARSPNRVADQYANTSDAPYTLFHNNILGTPTYMSPEQACGEPADARSDIYALGAVMYEMLAGRKPFQSRDTEKLLQMIALKTPPAPHEINPQVPEALSQIVMKAMQKRPEKRYQHAHEMANDLKRYLVKGRRPQPSQAAPEQEENAGDGRGMPGKLAWLAGLLVLAGGLAVLAPRFLH</sequence>
<evidence type="ECO:0000256" key="3">
    <source>
        <dbReference type="ARBA" id="ARBA00022679"/>
    </source>
</evidence>
<reference evidence="11" key="1">
    <citation type="submission" date="2018-09" db="EMBL/GenBank/DDBJ databases">
        <authorList>
            <person name="Zhu H."/>
        </authorList>
    </citation>
    <scope>NUCLEOTIDE SEQUENCE [LARGE SCALE GENOMIC DNA]</scope>
    <source>
        <strain evidence="11">K1S02-23</strain>
    </source>
</reference>
<accession>A0A3A3GPB6</accession>
<feature type="domain" description="Protein kinase" evidence="9">
    <location>
        <begin position="23"/>
        <end position="296"/>
    </location>
</feature>
<dbReference type="PROSITE" id="PS00108">
    <property type="entry name" value="PROTEIN_KINASE_ST"/>
    <property type="match status" value="1"/>
</dbReference>
<keyword evidence="2 10" id="KW-0723">Serine/threonine-protein kinase</keyword>
<evidence type="ECO:0000256" key="4">
    <source>
        <dbReference type="ARBA" id="ARBA00022741"/>
    </source>
</evidence>
<dbReference type="Gene3D" id="1.10.510.10">
    <property type="entry name" value="Transferase(Phosphotransferase) domain 1"/>
    <property type="match status" value="1"/>
</dbReference>
<organism evidence="10 11">
    <name type="scientific">Noviherbaspirillum sedimenti</name>
    <dbReference type="NCBI Taxonomy" id="2320865"/>
    <lineage>
        <taxon>Bacteria</taxon>
        <taxon>Pseudomonadati</taxon>
        <taxon>Pseudomonadota</taxon>
        <taxon>Betaproteobacteria</taxon>
        <taxon>Burkholderiales</taxon>
        <taxon>Oxalobacteraceae</taxon>
        <taxon>Noviherbaspirillum</taxon>
    </lineage>
</organism>
<dbReference type="EC" id="2.7.11.1" evidence="1"/>
<evidence type="ECO:0000259" key="9">
    <source>
        <dbReference type="PROSITE" id="PS50011"/>
    </source>
</evidence>
<dbReference type="RefSeq" id="WP_119787654.1">
    <property type="nucleotide sequence ID" value="NZ_QYUQ01000002.1"/>
</dbReference>
<keyword evidence="4" id="KW-0547">Nucleotide-binding</keyword>
<evidence type="ECO:0000256" key="8">
    <source>
        <dbReference type="SAM" id="Phobius"/>
    </source>
</evidence>
<dbReference type="SUPFAM" id="SSF56112">
    <property type="entry name" value="Protein kinase-like (PK-like)"/>
    <property type="match status" value="1"/>
</dbReference>
<dbReference type="PANTHER" id="PTHR43289">
    <property type="entry name" value="MITOGEN-ACTIVATED PROTEIN KINASE KINASE KINASE 20-RELATED"/>
    <property type="match status" value="1"/>
</dbReference>
<evidence type="ECO:0000256" key="2">
    <source>
        <dbReference type="ARBA" id="ARBA00022527"/>
    </source>
</evidence>
<evidence type="ECO:0000256" key="1">
    <source>
        <dbReference type="ARBA" id="ARBA00012513"/>
    </source>
</evidence>